<dbReference type="PRINTS" id="PR00368">
    <property type="entry name" value="FADPNR"/>
</dbReference>
<dbReference type="EMBL" id="CP158299">
    <property type="protein sequence ID" value="XBV85373.1"/>
    <property type="molecule type" value="Genomic_DNA"/>
</dbReference>
<dbReference type="Gene3D" id="3.50.50.60">
    <property type="entry name" value="FAD/NAD(P)-binding domain"/>
    <property type="match status" value="2"/>
</dbReference>
<gene>
    <name evidence="4" type="ORF">ABOD76_18345</name>
</gene>
<dbReference type="InterPro" id="IPR036188">
    <property type="entry name" value="FAD/NAD-bd_sf"/>
</dbReference>
<evidence type="ECO:0000313" key="4">
    <source>
        <dbReference type="EMBL" id="XBV85373.1"/>
    </source>
</evidence>
<organism evidence="4">
    <name type="scientific">Deinococcus sonorensis KR-87</name>
    <dbReference type="NCBI Taxonomy" id="694439"/>
    <lineage>
        <taxon>Bacteria</taxon>
        <taxon>Thermotogati</taxon>
        <taxon>Deinococcota</taxon>
        <taxon>Deinococci</taxon>
        <taxon>Deinococcales</taxon>
        <taxon>Deinococcaceae</taxon>
        <taxon>Deinococcus</taxon>
    </lineage>
</organism>
<keyword evidence="1" id="KW-0285">Flavoprotein</keyword>
<dbReference type="PANTHER" id="PTHR48105">
    <property type="entry name" value="THIOREDOXIN REDUCTASE 1-RELATED-RELATED"/>
    <property type="match status" value="1"/>
</dbReference>
<sequence>MAAELYDVTIIGAGPAGLNAALVLGRSRRRVLLLDGGPPRNARTTAAHSVFTRDHSPPMTLKRLALTDLERYPVDVRQAEATAVMVVGECFDVRLSDGQLVRSRKLLLASGLRDLLPDIPGFRDGWGRTVLHCPYCDAWEHQQQRLAVYGTGDAAHHMALTLRLWSDEVTLLTGGPSGFSREQCRDLARLGVQVRELPVTRLAGTPLCITLDSGEQLVVDALFYSPAQEQRSPLPARLGCRLTANGRVEVDDHGLTSVPGIYAAGDMTPSPQYVMNAAASGVTAGIAINTALVHQERVAQGANFHKAGA</sequence>
<evidence type="ECO:0000259" key="3">
    <source>
        <dbReference type="Pfam" id="PF07992"/>
    </source>
</evidence>
<protein>
    <submittedName>
        <fullName evidence="4">NAD(P)/FAD-dependent oxidoreductase</fullName>
    </submittedName>
</protein>
<dbReference type="AlphaFoldDB" id="A0AAU7UAG9"/>
<dbReference type="RefSeq" id="WP_350243410.1">
    <property type="nucleotide sequence ID" value="NZ_CP158299.1"/>
</dbReference>
<evidence type="ECO:0000256" key="1">
    <source>
        <dbReference type="ARBA" id="ARBA00022630"/>
    </source>
</evidence>
<accession>A0AAU7UAG9</accession>
<dbReference type="Pfam" id="PF07992">
    <property type="entry name" value="Pyr_redox_2"/>
    <property type="match status" value="1"/>
</dbReference>
<dbReference type="PRINTS" id="PR00469">
    <property type="entry name" value="PNDRDTASEII"/>
</dbReference>
<evidence type="ECO:0000256" key="2">
    <source>
        <dbReference type="ARBA" id="ARBA00023002"/>
    </source>
</evidence>
<proteinExistence type="predicted"/>
<name>A0AAU7UAG9_9DEIO</name>
<dbReference type="SUPFAM" id="SSF51905">
    <property type="entry name" value="FAD/NAD(P)-binding domain"/>
    <property type="match status" value="1"/>
</dbReference>
<reference evidence="4" key="1">
    <citation type="submission" date="2024-06" db="EMBL/GenBank/DDBJ databases">
        <title>Draft Genome Sequence of Deinococcus sonorensis Type Strain KR-87, a Biofilm Producing Representative of the Genus Deinococcus.</title>
        <authorList>
            <person name="Boren L.S."/>
            <person name="Grosso R.A."/>
            <person name="Hugenberg-Cox A.N."/>
            <person name="Hill J.T.E."/>
            <person name="Albert C.M."/>
            <person name="Tuohy J.M."/>
        </authorList>
    </citation>
    <scope>NUCLEOTIDE SEQUENCE</scope>
    <source>
        <strain evidence="4">KR-87</strain>
    </source>
</reference>
<dbReference type="GO" id="GO:0016491">
    <property type="term" value="F:oxidoreductase activity"/>
    <property type="evidence" value="ECO:0007669"/>
    <property type="project" value="UniProtKB-KW"/>
</dbReference>
<dbReference type="InterPro" id="IPR050097">
    <property type="entry name" value="Ferredoxin-NADP_redctase_2"/>
</dbReference>
<keyword evidence="2" id="KW-0560">Oxidoreductase</keyword>
<dbReference type="KEGG" id="dsc:ABOD76_18345"/>
<dbReference type="InterPro" id="IPR023753">
    <property type="entry name" value="FAD/NAD-binding_dom"/>
</dbReference>
<feature type="domain" description="FAD/NAD(P)-binding" evidence="3">
    <location>
        <begin position="6"/>
        <end position="281"/>
    </location>
</feature>